<organism evidence="2">
    <name type="scientific">Callorhinchus milii</name>
    <name type="common">Ghost shark</name>
    <dbReference type="NCBI Taxonomy" id="7868"/>
    <lineage>
        <taxon>Eukaryota</taxon>
        <taxon>Metazoa</taxon>
        <taxon>Chordata</taxon>
        <taxon>Craniata</taxon>
        <taxon>Vertebrata</taxon>
        <taxon>Chondrichthyes</taxon>
        <taxon>Holocephali</taxon>
        <taxon>Chimaeriformes</taxon>
        <taxon>Callorhinchidae</taxon>
        <taxon>Callorhinchus</taxon>
    </lineage>
</organism>
<feature type="region of interest" description="Disordered" evidence="1">
    <location>
        <begin position="223"/>
        <end position="252"/>
    </location>
</feature>
<reference evidence="2" key="1">
    <citation type="journal article" date="2014" name="Nature">
        <title>Elephant shark genome provides unique insights into gnathostome evolution.</title>
        <authorList>
            <consortium name="International Elephant Shark Genome Sequencing Consortium"/>
            <person name="Venkatesh B."/>
            <person name="Lee A.P."/>
            <person name="Ravi V."/>
            <person name="Maurya A.K."/>
            <person name="Lian M.M."/>
            <person name="Swann J.B."/>
            <person name="Ohta Y."/>
            <person name="Flajnik M.F."/>
            <person name="Sutoh Y."/>
            <person name="Kasahara M."/>
            <person name="Hoon S."/>
            <person name="Gangu V."/>
            <person name="Roy S.W."/>
            <person name="Irimia M."/>
            <person name="Korzh V."/>
            <person name="Kondrychyn I."/>
            <person name="Lim Z.W."/>
            <person name="Tay B.H."/>
            <person name="Tohari S."/>
            <person name="Kong K.W."/>
            <person name="Ho S."/>
            <person name="Lorente-Galdos B."/>
            <person name="Quilez J."/>
            <person name="Marques-Bonet T."/>
            <person name="Raney B.J."/>
            <person name="Ingham P.W."/>
            <person name="Tay A."/>
            <person name="Hillier L.W."/>
            <person name="Minx P."/>
            <person name="Boehm T."/>
            <person name="Wilson R.K."/>
            <person name="Brenner S."/>
            <person name="Warren W.C."/>
        </authorList>
    </citation>
    <scope>NUCLEOTIDE SEQUENCE</scope>
    <source>
        <tissue evidence="2">Ovary</tissue>
    </source>
</reference>
<feature type="region of interest" description="Disordered" evidence="1">
    <location>
        <begin position="1"/>
        <end position="62"/>
    </location>
</feature>
<accession>V9L0B7</accession>
<name>V9L0B7_CALMI</name>
<dbReference type="Pfam" id="PF15226">
    <property type="entry name" value="HPIP"/>
    <property type="match status" value="1"/>
</dbReference>
<evidence type="ECO:0000256" key="1">
    <source>
        <dbReference type="SAM" id="MobiDB-lite"/>
    </source>
</evidence>
<sequence length="252" mass="28998">ERERERPTERERERPTERERERPTPSLNADQDIVSLSPQNLTKSMSMADESQSSASFRSRDVPVARQRPEMMCGSLGKRRIEKVEESLTNKHFLSDEAMATRFTALSLGNDHRYSSNGLRPSEALSSWQKQMVKYNHLCHQESRLGAAEKNSGSDTEKPSVIEEGTFDMRECSVLEMMPQLRDELRDTAFKILPPAWLQSMMLPCRELVLWQARGRGVREAVNSLRDRKEQTDTAISPKEVKPKPAEEEMEF</sequence>
<dbReference type="EMBL" id="JW872520">
    <property type="protein sequence ID" value="AFP05038.1"/>
    <property type="molecule type" value="mRNA"/>
</dbReference>
<evidence type="ECO:0000313" key="2">
    <source>
        <dbReference type="EMBL" id="AFP05038.1"/>
    </source>
</evidence>
<dbReference type="AlphaFoldDB" id="V9L0B7"/>
<feature type="compositionally biased region" description="Basic and acidic residues" evidence="1">
    <location>
        <begin position="1"/>
        <end position="23"/>
    </location>
</feature>
<dbReference type="InterPro" id="IPR029195">
    <property type="entry name" value="HCFC1R1"/>
</dbReference>
<feature type="compositionally biased region" description="Polar residues" evidence="1">
    <location>
        <begin position="26"/>
        <end position="57"/>
    </location>
</feature>
<protein>
    <submittedName>
        <fullName evidence="2">Uncharacterized protein</fullName>
    </submittedName>
</protein>
<proteinExistence type="evidence at transcript level"/>
<feature type="compositionally biased region" description="Basic and acidic residues" evidence="1">
    <location>
        <begin position="239"/>
        <end position="252"/>
    </location>
</feature>
<feature type="non-terminal residue" evidence="2">
    <location>
        <position position="1"/>
    </location>
</feature>